<gene>
    <name evidence="1" type="ORF">B0T22DRAFT_204692</name>
</gene>
<keyword evidence="2" id="KW-1185">Reference proteome</keyword>
<name>A0AAE1C9Y7_9PEZI</name>
<evidence type="ECO:0000313" key="2">
    <source>
        <dbReference type="Proteomes" id="UP001270362"/>
    </source>
</evidence>
<accession>A0AAE1C9Y7</accession>
<reference evidence="1" key="2">
    <citation type="submission" date="2023-06" db="EMBL/GenBank/DDBJ databases">
        <authorList>
            <consortium name="Lawrence Berkeley National Laboratory"/>
            <person name="Haridas S."/>
            <person name="Hensen N."/>
            <person name="Bonometti L."/>
            <person name="Westerberg I."/>
            <person name="Brannstrom I.O."/>
            <person name="Guillou S."/>
            <person name="Cros-Aarteil S."/>
            <person name="Calhoun S."/>
            <person name="Kuo A."/>
            <person name="Mondo S."/>
            <person name="Pangilinan J."/>
            <person name="Riley R."/>
            <person name="Labutti K."/>
            <person name="Andreopoulos B."/>
            <person name="Lipzen A."/>
            <person name="Chen C."/>
            <person name="Yanf M."/>
            <person name="Daum C."/>
            <person name="Ng V."/>
            <person name="Clum A."/>
            <person name="Steindorff A."/>
            <person name="Ohm R."/>
            <person name="Martin F."/>
            <person name="Silar P."/>
            <person name="Natvig D."/>
            <person name="Lalanne C."/>
            <person name="Gautier V."/>
            <person name="Ament-Velasquez S.L."/>
            <person name="Kruys A."/>
            <person name="Hutchinson M.I."/>
            <person name="Powell A.J."/>
            <person name="Barry K."/>
            <person name="Miller A.N."/>
            <person name="Grigoriev I.V."/>
            <person name="Debuchy R."/>
            <person name="Gladieux P."/>
            <person name="Thoren M.H."/>
            <person name="Johannesson H."/>
        </authorList>
    </citation>
    <scope>NUCLEOTIDE SEQUENCE</scope>
    <source>
        <strain evidence="1">CBS 314.62</strain>
    </source>
</reference>
<evidence type="ECO:0000313" key="1">
    <source>
        <dbReference type="EMBL" id="KAK3684963.1"/>
    </source>
</evidence>
<reference evidence="1" key="1">
    <citation type="journal article" date="2023" name="Mol. Phylogenet. Evol.">
        <title>Genome-scale phylogeny and comparative genomics of the fungal order Sordariales.</title>
        <authorList>
            <person name="Hensen N."/>
            <person name="Bonometti L."/>
            <person name="Westerberg I."/>
            <person name="Brannstrom I.O."/>
            <person name="Guillou S."/>
            <person name="Cros-Aarteil S."/>
            <person name="Calhoun S."/>
            <person name="Haridas S."/>
            <person name="Kuo A."/>
            <person name="Mondo S."/>
            <person name="Pangilinan J."/>
            <person name="Riley R."/>
            <person name="LaButti K."/>
            <person name="Andreopoulos B."/>
            <person name="Lipzen A."/>
            <person name="Chen C."/>
            <person name="Yan M."/>
            <person name="Daum C."/>
            <person name="Ng V."/>
            <person name="Clum A."/>
            <person name="Steindorff A."/>
            <person name="Ohm R.A."/>
            <person name="Martin F."/>
            <person name="Silar P."/>
            <person name="Natvig D.O."/>
            <person name="Lalanne C."/>
            <person name="Gautier V."/>
            <person name="Ament-Velasquez S.L."/>
            <person name="Kruys A."/>
            <person name="Hutchinson M.I."/>
            <person name="Powell A.J."/>
            <person name="Barry K."/>
            <person name="Miller A.N."/>
            <person name="Grigoriev I.V."/>
            <person name="Debuchy R."/>
            <person name="Gladieux P."/>
            <person name="Hiltunen Thoren M."/>
            <person name="Johannesson H."/>
        </authorList>
    </citation>
    <scope>NUCLEOTIDE SEQUENCE</scope>
    <source>
        <strain evidence="1">CBS 314.62</strain>
    </source>
</reference>
<dbReference type="AlphaFoldDB" id="A0AAE1C9Y7"/>
<comment type="caution">
    <text evidence="1">The sequence shown here is derived from an EMBL/GenBank/DDBJ whole genome shotgun (WGS) entry which is preliminary data.</text>
</comment>
<dbReference type="EMBL" id="JAULSO010000003">
    <property type="protein sequence ID" value="KAK3684963.1"/>
    <property type="molecule type" value="Genomic_DNA"/>
</dbReference>
<sequence length="208" mass="23335">MAFSVEVRCKVCNRLASAPTNKTALRLVVFFDAWCMAEEELSNSVRYVDRSLTNTRAPICPGNPKAPNKFNEYMAAYSGCPKSAILGPTDLTAYLGWNDELPGRGWEVWPREVAIVDGQSSIGGCLLVFLGAWELARCLPAATRGAALSIMMVEIWTGVRRHHDFSWICRIINSLESQGFWHATRRPRYRNGVGRCRFPCSMATYCPY</sequence>
<protein>
    <submittedName>
        <fullName evidence="1">Uncharacterized protein</fullName>
    </submittedName>
</protein>
<dbReference type="Proteomes" id="UP001270362">
    <property type="component" value="Unassembled WGS sequence"/>
</dbReference>
<proteinExistence type="predicted"/>
<organism evidence="1 2">
    <name type="scientific">Podospora appendiculata</name>
    <dbReference type="NCBI Taxonomy" id="314037"/>
    <lineage>
        <taxon>Eukaryota</taxon>
        <taxon>Fungi</taxon>
        <taxon>Dikarya</taxon>
        <taxon>Ascomycota</taxon>
        <taxon>Pezizomycotina</taxon>
        <taxon>Sordariomycetes</taxon>
        <taxon>Sordariomycetidae</taxon>
        <taxon>Sordariales</taxon>
        <taxon>Podosporaceae</taxon>
        <taxon>Podospora</taxon>
    </lineage>
</organism>